<dbReference type="Proteomes" id="UP000297693">
    <property type="component" value="Unassembled WGS sequence"/>
</dbReference>
<reference evidence="1" key="1">
    <citation type="journal article" date="2019" name="PLoS Negl. Trop. Dis.">
        <title>Revisiting the worldwide diversity of Leptospira species in the environment.</title>
        <authorList>
            <person name="Vincent A.T."/>
            <person name="Schiettekatte O."/>
            <person name="Bourhy P."/>
            <person name="Veyrier F.J."/>
            <person name="Picardeau M."/>
        </authorList>
    </citation>
    <scope>NUCLEOTIDE SEQUENCE [LARGE SCALE GENOMIC DNA]</scope>
    <source>
        <strain evidence="1">201702476</strain>
    </source>
</reference>
<evidence type="ECO:0000313" key="1">
    <source>
        <dbReference type="EMBL" id="TGL58035.1"/>
    </source>
</evidence>
<evidence type="ECO:0000313" key="2">
    <source>
        <dbReference type="Proteomes" id="UP000297693"/>
    </source>
</evidence>
<comment type="caution">
    <text evidence="1">The sequence shown here is derived from an EMBL/GenBank/DDBJ whole genome shotgun (WGS) entry which is preliminary data.</text>
</comment>
<dbReference type="OrthoDB" id="337871at2"/>
<dbReference type="AlphaFoldDB" id="A0A4R9K1Q0"/>
<proteinExistence type="predicted"/>
<protein>
    <recommendedName>
        <fullName evidence="3">Chemotaxis protein</fullName>
    </recommendedName>
</protein>
<evidence type="ECO:0008006" key="3">
    <source>
        <dbReference type="Google" id="ProtNLM"/>
    </source>
</evidence>
<organism evidence="1 2">
    <name type="scientific">Leptospira ognonensis</name>
    <dbReference type="NCBI Taxonomy" id="2484945"/>
    <lineage>
        <taxon>Bacteria</taxon>
        <taxon>Pseudomonadati</taxon>
        <taxon>Spirochaetota</taxon>
        <taxon>Spirochaetia</taxon>
        <taxon>Leptospirales</taxon>
        <taxon>Leptospiraceae</taxon>
        <taxon>Leptospira</taxon>
    </lineage>
</organism>
<dbReference type="EMBL" id="RQGD01000034">
    <property type="protein sequence ID" value="TGL58035.1"/>
    <property type="molecule type" value="Genomic_DNA"/>
</dbReference>
<gene>
    <name evidence="1" type="ORF">EHQ58_11620</name>
</gene>
<accession>A0A4R9K1Q0</accession>
<name>A0A4R9K1Q0_9LEPT</name>
<sequence length="200" mass="23047">MNEETQVFFRKIIMSNEEILKLRILLYGLKLRALNAQILSANSGSFAVSYGVVATEIIHFNQKLQETNDKLSEKIAIVLKATSRIQRISHINGLISLSLEKSKARNNDIQHYQPIRRRSEQRITDLHELESEIKKIFSEIRILIRNSIKLCLEGRSVSLQTRIESATITENQKLFLAVAESFDSALNIIESSYRYLVKVW</sequence>
<keyword evidence="2" id="KW-1185">Reference proteome</keyword>